<proteinExistence type="predicted"/>
<sequence length="94" mass="10393">MKAKRNAEDFKVDQKVSWTSQSRGAVTKKSGKVVAIKPVGITSCAYAKANFPNHTKMFDGHLDSRKVTLLVEVPNGNAKPKLYLPYPSTLKDED</sequence>
<name>A0A5Q6PEG3_VIBCL</name>
<comment type="caution">
    <text evidence="1">The sequence shown here is derived from an EMBL/GenBank/DDBJ whole genome shotgun (WGS) entry which is preliminary data.</text>
</comment>
<accession>A0A5Q6PEG3</accession>
<protein>
    <submittedName>
        <fullName evidence="1">Uncharacterized protein</fullName>
    </submittedName>
</protein>
<dbReference type="AlphaFoldDB" id="A0A5Q6PEG3"/>
<evidence type="ECO:0000313" key="1">
    <source>
        <dbReference type="EMBL" id="KAA1253090.1"/>
    </source>
</evidence>
<dbReference type="Proteomes" id="UP000323225">
    <property type="component" value="Unassembled WGS sequence"/>
</dbReference>
<dbReference type="EMBL" id="VUAA01000028">
    <property type="protein sequence ID" value="KAA1253090.1"/>
    <property type="molecule type" value="Genomic_DNA"/>
</dbReference>
<gene>
    <name evidence="1" type="ORF">F0M16_19300</name>
</gene>
<evidence type="ECO:0000313" key="2">
    <source>
        <dbReference type="Proteomes" id="UP000323225"/>
    </source>
</evidence>
<reference evidence="1 2" key="1">
    <citation type="submission" date="2019-09" db="EMBL/GenBank/DDBJ databases">
        <authorList>
            <person name="Kritzky A."/>
            <person name="Schelkanova E.Y."/>
            <person name="Alkhova Z.V."/>
            <person name="Smirnova N.I."/>
        </authorList>
    </citation>
    <scope>NUCLEOTIDE SEQUENCE [LARGE SCALE GENOMIC DNA]</scope>
    <source>
        <strain evidence="1 2">M1526</strain>
    </source>
</reference>
<organism evidence="1 2">
    <name type="scientific">Vibrio cholerae</name>
    <dbReference type="NCBI Taxonomy" id="666"/>
    <lineage>
        <taxon>Bacteria</taxon>
        <taxon>Pseudomonadati</taxon>
        <taxon>Pseudomonadota</taxon>
        <taxon>Gammaproteobacteria</taxon>
        <taxon>Vibrionales</taxon>
        <taxon>Vibrionaceae</taxon>
        <taxon>Vibrio</taxon>
    </lineage>
</organism>